<sequence length="279" mass="31598">MRIETQPSSTLTRQQKQDAAGEQLQNLFNEILTAAGQPGYASAEKYESENSIQDDIRQDWDDWFSVANTGNYSTEVDAQALPGNYGDLLVRTYNEGGYADPQGFLKSLSEDELATVQHVNRLADPINVDDLTPEAALNLLIPRPAQIDLNYDGLTQVGEGYMIRFPDSRTPEAVVNAWNETTADMDPMEKSFYELQMKLPTLLANIHVDDQGRYVSHTEPGDPNWVNPQADSNYSYTGLTEQMLDYLDYFQYQIPKDQYEQQRAFYSALKQSLQEHGAR</sequence>
<dbReference type="EMBL" id="CP036289">
    <property type="protein sequence ID" value="QDU76359.1"/>
    <property type="molecule type" value="Genomic_DNA"/>
</dbReference>
<keyword evidence="2" id="KW-1185">Reference proteome</keyword>
<dbReference type="Proteomes" id="UP000318626">
    <property type="component" value="Chromosome"/>
</dbReference>
<name>A0A518CAV3_9BACT</name>
<gene>
    <name evidence="1" type="ORF">Pan97_34070</name>
</gene>
<proteinExistence type="predicted"/>
<dbReference type="RefSeq" id="WP_144974416.1">
    <property type="nucleotide sequence ID" value="NZ_CP036289.1"/>
</dbReference>
<accession>A0A518CAV3</accession>
<dbReference type="KEGG" id="bvo:Pan97_34070"/>
<dbReference type="OrthoDB" id="291863at2"/>
<evidence type="ECO:0000313" key="2">
    <source>
        <dbReference type="Proteomes" id="UP000318626"/>
    </source>
</evidence>
<reference evidence="2" key="1">
    <citation type="submission" date="2019-02" db="EMBL/GenBank/DDBJ databases">
        <title>Deep-cultivation of Planctomycetes and their phenomic and genomic characterization uncovers novel biology.</title>
        <authorList>
            <person name="Wiegand S."/>
            <person name="Jogler M."/>
            <person name="Boedeker C."/>
            <person name="Pinto D."/>
            <person name="Vollmers J."/>
            <person name="Rivas-Marin E."/>
            <person name="Kohn T."/>
            <person name="Peeters S.H."/>
            <person name="Heuer A."/>
            <person name="Rast P."/>
            <person name="Oberbeckmann S."/>
            <person name="Bunk B."/>
            <person name="Jeske O."/>
            <person name="Meyerdierks A."/>
            <person name="Storesund J.E."/>
            <person name="Kallscheuer N."/>
            <person name="Luecker S."/>
            <person name="Lage O.M."/>
            <person name="Pohl T."/>
            <person name="Merkel B.J."/>
            <person name="Hornburger P."/>
            <person name="Mueller R.-W."/>
            <person name="Bruemmer F."/>
            <person name="Labrenz M."/>
            <person name="Spormann A.M."/>
            <person name="Op den Camp H."/>
            <person name="Overmann J."/>
            <person name="Amann R."/>
            <person name="Jetten M.S.M."/>
            <person name="Mascher T."/>
            <person name="Medema M.H."/>
            <person name="Devos D.P."/>
            <person name="Kaster A.-K."/>
            <person name="Ovreas L."/>
            <person name="Rohde M."/>
            <person name="Galperin M.Y."/>
            <person name="Jogler C."/>
        </authorList>
    </citation>
    <scope>NUCLEOTIDE SEQUENCE [LARGE SCALE GENOMIC DNA]</scope>
    <source>
        <strain evidence="2">Pan97</strain>
    </source>
</reference>
<organism evidence="1 2">
    <name type="scientific">Bremerella volcania</name>
    <dbReference type="NCBI Taxonomy" id="2527984"/>
    <lineage>
        <taxon>Bacteria</taxon>
        <taxon>Pseudomonadati</taxon>
        <taxon>Planctomycetota</taxon>
        <taxon>Planctomycetia</taxon>
        <taxon>Pirellulales</taxon>
        <taxon>Pirellulaceae</taxon>
        <taxon>Bremerella</taxon>
    </lineage>
</organism>
<protein>
    <submittedName>
        <fullName evidence="1">Uncharacterized protein</fullName>
    </submittedName>
</protein>
<evidence type="ECO:0000313" key="1">
    <source>
        <dbReference type="EMBL" id="QDU76359.1"/>
    </source>
</evidence>
<dbReference type="AlphaFoldDB" id="A0A518CAV3"/>